<protein>
    <submittedName>
        <fullName evidence="1">Uncharacterized protein</fullName>
    </submittedName>
</protein>
<organism evidence="1 2">
    <name type="scientific">Allacma fusca</name>
    <dbReference type="NCBI Taxonomy" id="39272"/>
    <lineage>
        <taxon>Eukaryota</taxon>
        <taxon>Metazoa</taxon>
        <taxon>Ecdysozoa</taxon>
        <taxon>Arthropoda</taxon>
        <taxon>Hexapoda</taxon>
        <taxon>Collembola</taxon>
        <taxon>Symphypleona</taxon>
        <taxon>Sminthuridae</taxon>
        <taxon>Allacma</taxon>
    </lineage>
</organism>
<reference evidence="1" key="1">
    <citation type="submission" date="2021-06" db="EMBL/GenBank/DDBJ databases">
        <authorList>
            <person name="Hodson N. C."/>
            <person name="Mongue J. A."/>
            <person name="Jaron S. K."/>
        </authorList>
    </citation>
    <scope>NUCLEOTIDE SEQUENCE</scope>
</reference>
<gene>
    <name evidence="1" type="ORF">AFUS01_LOCUS34860</name>
</gene>
<dbReference type="AlphaFoldDB" id="A0A8J2L017"/>
<evidence type="ECO:0000313" key="2">
    <source>
        <dbReference type="Proteomes" id="UP000708208"/>
    </source>
</evidence>
<dbReference type="EMBL" id="CAJVCH010533719">
    <property type="protein sequence ID" value="CAG7824716.1"/>
    <property type="molecule type" value="Genomic_DNA"/>
</dbReference>
<evidence type="ECO:0000313" key="1">
    <source>
        <dbReference type="EMBL" id="CAG7824716.1"/>
    </source>
</evidence>
<name>A0A8J2L017_9HEXA</name>
<accession>A0A8J2L017</accession>
<proteinExistence type="predicted"/>
<sequence length="82" mass="9585">MSASLKRRATRVGKRYQAIAFMRAATSSYKPRRDSSSPSQSTHRQWLWQQLNPIMSSSDVWSPRIFFFSEWEESLLRNSLSA</sequence>
<keyword evidence="2" id="KW-1185">Reference proteome</keyword>
<comment type="caution">
    <text evidence="1">The sequence shown here is derived from an EMBL/GenBank/DDBJ whole genome shotgun (WGS) entry which is preliminary data.</text>
</comment>
<dbReference type="Proteomes" id="UP000708208">
    <property type="component" value="Unassembled WGS sequence"/>
</dbReference>